<dbReference type="HOGENOM" id="CLU_059546_1_0_9"/>
<dbReference type="HAMAP" id="MF_00053">
    <property type="entry name" value="RNase_HIII"/>
    <property type="match status" value="1"/>
</dbReference>
<dbReference type="Proteomes" id="UP000003455">
    <property type="component" value="Chromosome"/>
</dbReference>
<dbReference type="EC" id="3.1.26.4" evidence="6 14"/>
<comment type="cofactor">
    <cofactor evidence="2">
        <name>Mg(2+)</name>
        <dbReference type="ChEBI" id="CHEBI:18420"/>
    </cofactor>
</comment>
<evidence type="ECO:0000256" key="9">
    <source>
        <dbReference type="ARBA" id="ARBA00022722"/>
    </source>
</evidence>
<feature type="domain" description="RNase H type-2" evidence="16">
    <location>
        <begin position="112"/>
        <end position="328"/>
    </location>
</feature>
<dbReference type="Gene3D" id="3.30.310.10">
    <property type="entry name" value="TATA-Binding Protein"/>
    <property type="match status" value="1"/>
</dbReference>
<dbReference type="GO" id="GO:0006298">
    <property type="term" value="P:mismatch repair"/>
    <property type="evidence" value="ECO:0007669"/>
    <property type="project" value="TreeGrafter"/>
</dbReference>
<dbReference type="PIRSF" id="PIRSF037748">
    <property type="entry name" value="RnhC"/>
    <property type="match status" value="1"/>
</dbReference>
<dbReference type="FunFam" id="3.30.420.10:FF:000047">
    <property type="entry name" value="Ribonuclease HIII"/>
    <property type="match status" value="1"/>
</dbReference>
<evidence type="ECO:0000256" key="13">
    <source>
        <dbReference type="ARBA" id="ARBA00022842"/>
    </source>
</evidence>
<keyword evidence="13 14" id="KW-0460">Magnesium</keyword>
<dbReference type="GO" id="GO:0005737">
    <property type="term" value="C:cytoplasm"/>
    <property type="evidence" value="ECO:0007669"/>
    <property type="project" value="UniProtKB-SubCell"/>
</dbReference>
<dbReference type="NCBIfam" id="TIGR00716">
    <property type="entry name" value="rnhC"/>
    <property type="match status" value="1"/>
</dbReference>
<comment type="cofactor">
    <cofactor evidence="14 15">
        <name>Mn(2+)</name>
        <dbReference type="ChEBI" id="CHEBI:29035"/>
    </cofactor>
    <cofactor evidence="14 15">
        <name>Mg(2+)</name>
        <dbReference type="ChEBI" id="CHEBI:18420"/>
    </cofactor>
    <text evidence="14 15">Manganese or magnesium. Binds 1 divalent metal ion per monomer in the absence of substrate. May bind a second metal ion after substrate binding.</text>
</comment>
<accession>A0A0E1XGY4</accession>
<evidence type="ECO:0000256" key="8">
    <source>
        <dbReference type="ARBA" id="ARBA00022490"/>
    </source>
</evidence>
<sequence length="329" mass="36916">MIIFANDNEIITKGFTQMANIVFKLSDKDITTLMSRISFDTENLPQGMKARAKYQNTTVNIYQSGKVMFQGNHAEAVSEELLPQHSQLNTNKTKKKNTANSSLEQTLMYDQFNCIGSDEAGSGDYFGPLTVCAAFVTKEHVPILKTLGVDDSKKLTDTKIVELAEQLVTFIPHSLLTLHNEKYNIQQAKGWTQVKMKAVLHNEAIKNVLEKIDSSQLDYIVIDQFAKREVYSHYALSDIPLPKKTKFETKGESKSLAIAVASIISRYAFITYMDQISKNINMTIPKGAGAKVDVIAAKIIKNYGISRLDSISKKHFKNREKAQKILKPL</sequence>
<dbReference type="PANTHER" id="PTHR10954:SF23">
    <property type="entry name" value="RIBONUCLEASE"/>
    <property type="match status" value="1"/>
</dbReference>
<dbReference type="AlphaFoldDB" id="A0A0E1XGY4"/>
<dbReference type="Pfam" id="PF11858">
    <property type="entry name" value="DUF3378"/>
    <property type="match status" value="1"/>
</dbReference>
<feature type="binding site" evidence="14 15">
    <location>
        <position position="223"/>
    </location>
    <ligand>
        <name>a divalent metal cation</name>
        <dbReference type="ChEBI" id="CHEBI:60240"/>
    </ligand>
</feature>
<evidence type="ECO:0000256" key="4">
    <source>
        <dbReference type="ARBA" id="ARBA00004496"/>
    </source>
</evidence>
<dbReference type="InterPro" id="IPR036397">
    <property type="entry name" value="RNaseH_sf"/>
</dbReference>
<dbReference type="InterPro" id="IPR012337">
    <property type="entry name" value="RNaseH-like_sf"/>
</dbReference>
<dbReference type="InterPro" id="IPR024568">
    <property type="entry name" value="RNase_HIII_N"/>
</dbReference>
<dbReference type="PANTHER" id="PTHR10954">
    <property type="entry name" value="RIBONUCLEASE H2 SUBUNIT A"/>
    <property type="match status" value="1"/>
</dbReference>
<dbReference type="InterPro" id="IPR012295">
    <property type="entry name" value="TBP_dom_sf"/>
</dbReference>
<name>A0A0E1XGY4_STAAU</name>
<dbReference type="CDD" id="cd14796">
    <property type="entry name" value="RNAse_HIII_N"/>
    <property type="match status" value="1"/>
</dbReference>
<dbReference type="GO" id="GO:0032299">
    <property type="term" value="C:ribonuclease H2 complex"/>
    <property type="evidence" value="ECO:0007669"/>
    <property type="project" value="TreeGrafter"/>
</dbReference>
<feature type="binding site" evidence="14 15">
    <location>
        <position position="118"/>
    </location>
    <ligand>
        <name>a divalent metal cation</name>
        <dbReference type="ChEBI" id="CHEBI:60240"/>
    </ligand>
</feature>
<evidence type="ECO:0000256" key="10">
    <source>
        <dbReference type="ARBA" id="ARBA00022723"/>
    </source>
</evidence>
<evidence type="ECO:0000256" key="6">
    <source>
        <dbReference type="ARBA" id="ARBA00012180"/>
    </source>
</evidence>
<reference evidence="17" key="1">
    <citation type="submission" date="2010-05" db="EMBL/GenBank/DDBJ databases">
        <authorList>
            <person name="Muzny D."/>
            <person name="Qin X."/>
            <person name="Buhay C."/>
            <person name="Dugan-Rocha S."/>
            <person name="Ding Y."/>
            <person name="Chen G."/>
            <person name="Hawes A."/>
            <person name="Holder M."/>
            <person name="Jhangiani S."/>
            <person name="Johnson A."/>
            <person name="Khan Z."/>
            <person name="Li Z."/>
            <person name="Liu W."/>
            <person name="Liu X."/>
            <person name="Perez L."/>
            <person name="Shen H."/>
            <person name="Wang Q."/>
            <person name="Watt J."/>
            <person name="Xi L."/>
            <person name="Xin Y."/>
            <person name="Zhou J."/>
            <person name="Deng J."/>
            <person name="Jiang H."/>
            <person name="Liu Y."/>
            <person name="Qu J."/>
            <person name="Song X.-Z."/>
            <person name="Zhang L."/>
            <person name="Villasana D."/>
            <person name="Johnson A."/>
            <person name="Liu J."/>
            <person name="Liyanage D."/>
            <person name="Lorensuhewa L."/>
            <person name="Robinson T."/>
            <person name="Song A."/>
            <person name="Song B.-B."/>
            <person name="Dinh H."/>
            <person name="Thornton R."/>
            <person name="Coyle M."/>
            <person name="Francisco L."/>
            <person name="Jackson L."/>
            <person name="Javaid M."/>
            <person name="Korchina V."/>
            <person name="Kovar C."/>
            <person name="Mata R."/>
            <person name="Mathew T."/>
            <person name="Ngo R."/>
            <person name="Nguyen L."/>
            <person name="Nguyen N."/>
            <person name="Okwuonu G."/>
            <person name="Ongeri F."/>
            <person name="Pham C."/>
            <person name="Simmons D."/>
            <person name="Wilczek-Boney K."/>
            <person name="Hale W."/>
            <person name="Jakkamsetti A."/>
            <person name="Pham P."/>
            <person name="Ruth R."/>
            <person name="San Lucas F."/>
            <person name="Warren J."/>
            <person name="Zhang J."/>
            <person name="Zhao Z."/>
            <person name="Zhou C."/>
            <person name="Zhu D."/>
            <person name="Lee S."/>
            <person name="Bess C."/>
            <person name="Blankenburg K."/>
            <person name="Forbes L."/>
            <person name="Fu Q."/>
            <person name="Gubbala S."/>
            <person name="Hirani K."/>
            <person name="Jayaseelan J.C."/>
            <person name="Lara F."/>
            <person name="Munidasa M."/>
            <person name="Palculict T."/>
            <person name="Patil S."/>
            <person name="Pu L.-L."/>
            <person name="Saada N."/>
            <person name="Tang L."/>
            <person name="Weissenberger G."/>
            <person name="Zhu Y."/>
            <person name="Hemphill L."/>
            <person name="Shang Y."/>
            <person name="Youmans B."/>
            <person name="Ayvaz T."/>
            <person name="Ross M."/>
            <person name="Santibanez J."/>
            <person name="Aqrawi P."/>
            <person name="Gross S."/>
            <person name="Joshi V."/>
            <person name="Fowler G."/>
            <person name="Nazareth L."/>
            <person name="Reid J."/>
            <person name="Worley K."/>
            <person name="Petrosino J."/>
            <person name="Highlander S."/>
            <person name="Gibbs R."/>
        </authorList>
    </citation>
    <scope>NUCLEOTIDE SEQUENCE [LARGE SCALE GENOMIC DNA]</scope>
    <source>
        <strain evidence="17">MN8</strain>
    </source>
</reference>
<comment type="subcellular location">
    <subcellularLocation>
        <location evidence="4 14">Cytoplasm</location>
    </subcellularLocation>
</comment>
<gene>
    <name evidence="14 17" type="primary">rnhC</name>
    <name evidence="17" type="ORF">HMPREF0769_12642</name>
</gene>
<evidence type="ECO:0000256" key="15">
    <source>
        <dbReference type="PROSITE-ProRule" id="PRU01319"/>
    </source>
</evidence>
<keyword evidence="9 14" id="KW-0540">Nuclease</keyword>
<comment type="caution">
    <text evidence="17">The sequence shown here is derived from an EMBL/GenBank/DDBJ whole genome shotgun (WGS) entry which is preliminary data.</text>
</comment>
<dbReference type="GO" id="GO:0043137">
    <property type="term" value="P:DNA replication, removal of RNA primer"/>
    <property type="evidence" value="ECO:0007669"/>
    <property type="project" value="TreeGrafter"/>
</dbReference>
<dbReference type="EMBL" id="ACJA02000004">
    <property type="protein sequence ID" value="EFH95021.1"/>
    <property type="molecule type" value="Genomic_DNA"/>
</dbReference>
<dbReference type="SUPFAM" id="SSF53098">
    <property type="entry name" value="Ribonuclease H-like"/>
    <property type="match status" value="1"/>
</dbReference>
<comment type="similarity">
    <text evidence="5 14">Belongs to the RNase HII family. RnhC subfamily.</text>
</comment>
<evidence type="ECO:0000256" key="1">
    <source>
        <dbReference type="ARBA" id="ARBA00000077"/>
    </source>
</evidence>
<evidence type="ECO:0000259" key="16">
    <source>
        <dbReference type="PROSITE" id="PS51975"/>
    </source>
</evidence>
<comment type="catalytic activity">
    <reaction evidence="1 14 15">
        <text>Endonucleolytic cleavage to 5'-phosphomonoester.</text>
        <dbReference type="EC" id="3.1.26.4"/>
    </reaction>
</comment>
<dbReference type="InterPro" id="IPR001352">
    <property type="entry name" value="RNase_HII/HIII"/>
</dbReference>
<keyword evidence="11 14" id="KW-0255">Endonuclease</keyword>
<evidence type="ECO:0000313" key="17">
    <source>
        <dbReference type="EMBL" id="EFH95021.1"/>
    </source>
</evidence>
<evidence type="ECO:0000256" key="3">
    <source>
        <dbReference type="ARBA" id="ARBA00004065"/>
    </source>
</evidence>
<dbReference type="CDD" id="cd06590">
    <property type="entry name" value="RNase_HII_bacteria_HIII_like"/>
    <property type="match status" value="1"/>
</dbReference>
<dbReference type="Gene3D" id="3.30.420.10">
    <property type="entry name" value="Ribonuclease H-like superfamily/Ribonuclease H"/>
    <property type="match status" value="1"/>
</dbReference>
<dbReference type="GO" id="GO:0000287">
    <property type="term" value="F:magnesium ion binding"/>
    <property type="evidence" value="ECO:0007669"/>
    <property type="project" value="UniProtKB-UniRule"/>
</dbReference>
<protein>
    <recommendedName>
        <fullName evidence="7 14">Ribonuclease HIII</fullName>
        <shortName evidence="14">RNase HIII</shortName>
        <ecNumber evidence="6 14">3.1.26.4</ecNumber>
    </recommendedName>
</protein>
<dbReference type="GO" id="GO:0003723">
    <property type="term" value="F:RNA binding"/>
    <property type="evidence" value="ECO:0007669"/>
    <property type="project" value="UniProtKB-UniRule"/>
</dbReference>
<evidence type="ECO:0000256" key="2">
    <source>
        <dbReference type="ARBA" id="ARBA00001946"/>
    </source>
</evidence>
<keyword evidence="8 14" id="KW-0963">Cytoplasm</keyword>
<dbReference type="Pfam" id="PF01351">
    <property type="entry name" value="RNase_HII"/>
    <property type="match status" value="1"/>
</dbReference>
<keyword evidence="10 14" id="KW-0479">Metal-binding</keyword>
<dbReference type="InterPro" id="IPR024567">
    <property type="entry name" value="RNase_HII/HIII_dom"/>
</dbReference>
<keyword evidence="12 14" id="KW-0378">Hydrolase</keyword>
<dbReference type="PROSITE" id="PS51975">
    <property type="entry name" value="RNASE_H_2"/>
    <property type="match status" value="1"/>
</dbReference>
<organism evidence="17">
    <name type="scientific">Staphylococcus aureus subsp. aureus MN8</name>
    <dbReference type="NCBI Taxonomy" id="548470"/>
    <lineage>
        <taxon>Bacteria</taxon>
        <taxon>Bacillati</taxon>
        <taxon>Bacillota</taxon>
        <taxon>Bacilli</taxon>
        <taxon>Bacillales</taxon>
        <taxon>Staphylococcaceae</taxon>
        <taxon>Staphylococcus</taxon>
    </lineage>
</organism>
<evidence type="ECO:0000256" key="5">
    <source>
        <dbReference type="ARBA" id="ARBA00008378"/>
    </source>
</evidence>
<comment type="function">
    <text evidence="3 14">Endonuclease that specifically degrades the RNA of RNA-DNA hybrids.</text>
</comment>
<proteinExistence type="inferred from homology"/>
<evidence type="ECO:0000256" key="12">
    <source>
        <dbReference type="ARBA" id="ARBA00022801"/>
    </source>
</evidence>
<evidence type="ECO:0000256" key="7">
    <source>
        <dbReference type="ARBA" id="ARBA00021407"/>
    </source>
</evidence>
<feature type="binding site" evidence="14 15">
    <location>
        <position position="119"/>
    </location>
    <ligand>
        <name>a divalent metal cation</name>
        <dbReference type="ChEBI" id="CHEBI:60240"/>
    </ligand>
</feature>
<evidence type="ECO:0000256" key="11">
    <source>
        <dbReference type="ARBA" id="ARBA00022759"/>
    </source>
</evidence>
<evidence type="ECO:0000256" key="14">
    <source>
        <dbReference type="HAMAP-Rule" id="MF_00053"/>
    </source>
</evidence>
<dbReference type="InterPro" id="IPR004641">
    <property type="entry name" value="RNase_HIII"/>
</dbReference>
<dbReference type="GO" id="GO:0004523">
    <property type="term" value="F:RNA-DNA hybrid ribonuclease activity"/>
    <property type="evidence" value="ECO:0007669"/>
    <property type="project" value="UniProtKB-UniRule"/>
</dbReference>